<name>A0AB39UHK7_9BIFI</name>
<evidence type="ECO:0000313" key="2">
    <source>
        <dbReference type="EMBL" id="XDS46659.1"/>
    </source>
</evidence>
<evidence type="ECO:0000313" key="3">
    <source>
        <dbReference type="EMBL" id="XDS48637.1"/>
    </source>
</evidence>
<dbReference type="Pfam" id="PF01546">
    <property type="entry name" value="Peptidase_M20"/>
    <property type="match status" value="1"/>
</dbReference>
<dbReference type="PANTHER" id="PTHR11014">
    <property type="entry name" value="PEPTIDASE M20 FAMILY MEMBER"/>
    <property type="match status" value="1"/>
</dbReference>
<dbReference type="InterPro" id="IPR002933">
    <property type="entry name" value="Peptidase_M20"/>
</dbReference>
<accession>A0AB39UHK7</accession>
<dbReference type="GO" id="GO:0019877">
    <property type="term" value="P:diaminopimelate biosynthetic process"/>
    <property type="evidence" value="ECO:0007669"/>
    <property type="project" value="UniProtKB-ARBA"/>
</dbReference>
<sequence length="223" mass="23378">MTVQGPLGSILLREGSTTGAVDKFQVTINGRGTHAASPQHGADPVVATTAIIQSLQSVVGRNLDPVLPRVLSVTHIDAGTTWNAIPQSAFFEGTVRTALADDRTLAKTVAERLIHDIAAAYGTTAEINWFFGSPAVINDEHWTQVAEKVVSNLGLKHIKPDPGIGGEDFSYYLQKAPGVFAHIGAGDAGAGHSPQFAPDPAGIHYGVAFLTSIALAALDELHD</sequence>
<dbReference type="SUPFAM" id="SSF55031">
    <property type="entry name" value="Bacterial exopeptidase dimerisation domain"/>
    <property type="match status" value="1"/>
</dbReference>
<protein>
    <submittedName>
        <fullName evidence="3">M20/M25/M40 family metallo-hydrolase</fullName>
    </submittedName>
</protein>
<gene>
    <name evidence="3" type="ORF">QN216_10055</name>
    <name evidence="2" type="ORF">QN217_00415</name>
</gene>
<dbReference type="AlphaFoldDB" id="A0AB39UHK7"/>
<dbReference type="SUPFAM" id="SSF53187">
    <property type="entry name" value="Zn-dependent exopeptidases"/>
    <property type="match status" value="1"/>
</dbReference>
<dbReference type="Gene3D" id="3.40.630.10">
    <property type="entry name" value="Zn peptidases"/>
    <property type="match status" value="2"/>
</dbReference>
<dbReference type="GO" id="GO:0050118">
    <property type="term" value="F:N-acetyldiaminopimelate deacetylase activity"/>
    <property type="evidence" value="ECO:0007669"/>
    <property type="project" value="UniProtKB-ARBA"/>
</dbReference>
<dbReference type="PANTHER" id="PTHR11014:SF63">
    <property type="entry name" value="METALLOPEPTIDASE, PUTATIVE (AFU_ORTHOLOGUE AFUA_6G09600)-RELATED"/>
    <property type="match status" value="1"/>
</dbReference>
<keyword evidence="1" id="KW-0378">Hydrolase</keyword>
<dbReference type="RefSeq" id="WP_274518454.1">
    <property type="nucleotide sequence ID" value="NZ_CP129675.1"/>
</dbReference>
<proteinExistence type="predicted"/>
<dbReference type="GeneID" id="98301258"/>
<dbReference type="EMBL" id="CP129682">
    <property type="protein sequence ID" value="XDS48637.1"/>
    <property type="molecule type" value="Genomic_DNA"/>
</dbReference>
<organism evidence="3">
    <name type="scientific">Bifidobacterium fermentum</name>
    <dbReference type="NCBI Taxonomy" id="3059035"/>
    <lineage>
        <taxon>Bacteria</taxon>
        <taxon>Bacillati</taxon>
        <taxon>Actinomycetota</taxon>
        <taxon>Actinomycetes</taxon>
        <taxon>Bifidobacteriales</taxon>
        <taxon>Bifidobacteriaceae</taxon>
        <taxon>Bifidobacterium</taxon>
    </lineage>
</organism>
<evidence type="ECO:0000256" key="1">
    <source>
        <dbReference type="ARBA" id="ARBA00022801"/>
    </source>
</evidence>
<dbReference type="InterPro" id="IPR036264">
    <property type="entry name" value="Bact_exopeptidase_dim_dom"/>
</dbReference>
<dbReference type="FunFam" id="3.30.70.360:FF:000001">
    <property type="entry name" value="N-acetyldiaminopimelate deacetylase"/>
    <property type="match status" value="1"/>
</dbReference>
<dbReference type="EMBL" id="CP129675">
    <property type="protein sequence ID" value="XDS46659.1"/>
    <property type="molecule type" value="Genomic_DNA"/>
</dbReference>
<reference evidence="3" key="1">
    <citation type="submission" date="2023-07" db="EMBL/GenBank/DDBJ databases">
        <title>Bifidobacterium aquikefiriaerophilum sp. nov. and Bifidobacterium eccum sp. nov., isolated from water kefir.</title>
        <authorList>
            <person name="Breselge S."/>
            <person name="Bellassi P."/>
            <person name="Barcenilla C."/>
            <person name="Alvarez-Ordonez A."/>
            <person name="Morelli L."/>
            <person name="Cotter P.D."/>
        </authorList>
    </citation>
    <scope>NUCLEOTIDE SEQUENCE</scope>
    <source>
        <strain evidence="3">WK013_4_14</strain>
        <strain evidence="2">WK048_4_13</strain>
    </source>
</reference>
<dbReference type="InterPro" id="IPR017439">
    <property type="entry name" value="Amidohydrolase"/>
</dbReference>